<protein>
    <submittedName>
        <fullName evidence="3">Uncharacterized protein</fullName>
    </submittedName>
</protein>
<dbReference type="Gene3D" id="1.10.238.10">
    <property type="entry name" value="EF-hand"/>
    <property type="match status" value="2"/>
</dbReference>
<dbReference type="PANTHER" id="PTHR23048:SF0">
    <property type="entry name" value="CALMODULIN LIKE 3"/>
    <property type="match status" value="1"/>
</dbReference>
<reference evidence="3" key="3">
    <citation type="submission" date="2023-05" db="EMBL/GenBank/DDBJ databases">
        <authorList>
            <person name="Smith C.H."/>
        </authorList>
    </citation>
    <scope>NUCLEOTIDE SEQUENCE</scope>
    <source>
        <strain evidence="3">CHS0354</strain>
        <tissue evidence="3">Mantle</tissue>
    </source>
</reference>
<dbReference type="SUPFAM" id="SSF47473">
    <property type="entry name" value="EF-hand"/>
    <property type="match status" value="1"/>
</dbReference>
<keyword evidence="2" id="KW-0175">Coiled coil</keyword>
<dbReference type="InterPro" id="IPR011992">
    <property type="entry name" value="EF-hand-dom_pair"/>
</dbReference>
<comment type="caution">
    <text evidence="3">The sequence shown here is derived from an EMBL/GenBank/DDBJ whole genome shotgun (WGS) entry which is preliminary data.</text>
</comment>
<name>A0AAE0RWJ1_9BIVA</name>
<evidence type="ECO:0000256" key="1">
    <source>
        <dbReference type="ARBA" id="ARBA00022737"/>
    </source>
</evidence>
<evidence type="ECO:0000313" key="4">
    <source>
        <dbReference type="Proteomes" id="UP001195483"/>
    </source>
</evidence>
<reference evidence="3" key="1">
    <citation type="journal article" date="2021" name="Genome Biol. Evol.">
        <title>A High-Quality Reference Genome for a Parasitic Bivalve with Doubly Uniparental Inheritance (Bivalvia: Unionida).</title>
        <authorList>
            <person name="Smith C.H."/>
        </authorList>
    </citation>
    <scope>NUCLEOTIDE SEQUENCE</scope>
    <source>
        <strain evidence="3">CHS0354</strain>
    </source>
</reference>
<keyword evidence="1" id="KW-0677">Repeat</keyword>
<dbReference type="PANTHER" id="PTHR23048">
    <property type="entry name" value="MYOSIN LIGHT CHAIN 1, 3"/>
    <property type="match status" value="1"/>
</dbReference>
<proteinExistence type="predicted"/>
<evidence type="ECO:0000256" key="2">
    <source>
        <dbReference type="SAM" id="Coils"/>
    </source>
</evidence>
<accession>A0AAE0RWJ1</accession>
<dbReference type="AlphaFoldDB" id="A0AAE0RWJ1"/>
<keyword evidence="4" id="KW-1185">Reference proteome</keyword>
<gene>
    <name evidence="3" type="ORF">CHS0354_007000</name>
</gene>
<dbReference type="Proteomes" id="UP001195483">
    <property type="component" value="Unassembled WGS sequence"/>
</dbReference>
<organism evidence="3 4">
    <name type="scientific">Potamilus streckersoni</name>
    <dbReference type="NCBI Taxonomy" id="2493646"/>
    <lineage>
        <taxon>Eukaryota</taxon>
        <taxon>Metazoa</taxon>
        <taxon>Spiralia</taxon>
        <taxon>Lophotrochozoa</taxon>
        <taxon>Mollusca</taxon>
        <taxon>Bivalvia</taxon>
        <taxon>Autobranchia</taxon>
        <taxon>Heteroconchia</taxon>
        <taxon>Palaeoheterodonta</taxon>
        <taxon>Unionida</taxon>
        <taxon>Unionoidea</taxon>
        <taxon>Unionidae</taxon>
        <taxon>Ambleminae</taxon>
        <taxon>Lampsilini</taxon>
        <taxon>Potamilus</taxon>
    </lineage>
</organism>
<dbReference type="GO" id="GO:0016460">
    <property type="term" value="C:myosin II complex"/>
    <property type="evidence" value="ECO:0007669"/>
    <property type="project" value="TreeGrafter"/>
</dbReference>
<evidence type="ECO:0000313" key="3">
    <source>
        <dbReference type="EMBL" id="KAK3580972.1"/>
    </source>
</evidence>
<dbReference type="InterPro" id="IPR050230">
    <property type="entry name" value="CALM/Myosin/TropC-like"/>
</dbReference>
<feature type="coiled-coil region" evidence="2">
    <location>
        <begin position="62"/>
        <end position="89"/>
    </location>
</feature>
<dbReference type="EMBL" id="JAEAOA010000474">
    <property type="protein sequence ID" value="KAK3580972.1"/>
    <property type="molecule type" value="Genomic_DNA"/>
</dbReference>
<sequence>MTSVWEDLVREDNKVRVMDVVKRLRTNGQKIFKFHVIEVMSTEFLDPKNLPWKLNRDEFTLLMNKLAEEESTEEEEEELERLRLKWREKWREYYGSDDRNGAIASDDIEKVLQGEGYCPTRTLVVLIKHLFSDQDNESLDFDEFVQMMEHPPRDAFVSGPDFYKAFDDLDPERKGYLTRQQLRTLEDYGDNKLTEAEIEEMWTECGSKTEDKFFYKVDNTEETASVTLNTKIEKTTNGARHDEESI</sequence>
<reference evidence="3" key="2">
    <citation type="journal article" date="2021" name="Genome Biol. Evol.">
        <title>Developing a high-quality reference genome for a parasitic bivalve with doubly uniparental inheritance (Bivalvia: Unionida).</title>
        <authorList>
            <person name="Smith C.H."/>
        </authorList>
    </citation>
    <scope>NUCLEOTIDE SEQUENCE</scope>
    <source>
        <strain evidence="3">CHS0354</strain>
        <tissue evidence="3">Mantle</tissue>
    </source>
</reference>